<dbReference type="Proteomes" id="UP000322530">
    <property type="component" value="Unassembled WGS sequence"/>
</dbReference>
<evidence type="ECO:0000313" key="1">
    <source>
        <dbReference type="EMBL" id="GCF10043.1"/>
    </source>
</evidence>
<accession>A0A5A5TG46</accession>
<dbReference type="EMBL" id="BIXY01000058">
    <property type="protein sequence ID" value="GCF10043.1"/>
    <property type="molecule type" value="Genomic_DNA"/>
</dbReference>
<keyword evidence="2" id="KW-1185">Reference proteome</keyword>
<dbReference type="AlphaFoldDB" id="A0A5A5TG46"/>
<proteinExistence type="predicted"/>
<gene>
    <name evidence="1" type="ORF">KDI_36070</name>
</gene>
<comment type="caution">
    <text evidence="1">The sequence shown here is derived from an EMBL/GenBank/DDBJ whole genome shotgun (WGS) entry which is preliminary data.</text>
</comment>
<reference evidence="1 2" key="1">
    <citation type="submission" date="2019-01" db="EMBL/GenBank/DDBJ databases">
        <title>Draft genome sequence of Dictyobacter sp. Uno17.</title>
        <authorList>
            <person name="Wang C.M."/>
            <person name="Zheng Y."/>
            <person name="Sakai Y."/>
            <person name="Abe K."/>
            <person name="Yokota A."/>
            <person name="Yabe S."/>
        </authorList>
    </citation>
    <scope>NUCLEOTIDE SEQUENCE [LARGE SCALE GENOMIC DNA]</scope>
    <source>
        <strain evidence="1 2">Uno17</strain>
    </source>
</reference>
<name>A0A5A5TG46_9CHLR</name>
<evidence type="ECO:0000313" key="2">
    <source>
        <dbReference type="Proteomes" id="UP000322530"/>
    </source>
</evidence>
<protein>
    <submittedName>
        <fullName evidence="1">Uncharacterized protein</fullName>
    </submittedName>
</protein>
<sequence>MHTEELDSLREAVLHTFNRENMAAENALPIPEEASLLLGEHEKALTCPVCDARCPTYFHYCFNCGTSFEP</sequence>
<organism evidence="1 2">
    <name type="scientific">Dictyobacter arantiisoli</name>
    <dbReference type="NCBI Taxonomy" id="2014874"/>
    <lineage>
        <taxon>Bacteria</taxon>
        <taxon>Bacillati</taxon>
        <taxon>Chloroflexota</taxon>
        <taxon>Ktedonobacteria</taxon>
        <taxon>Ktedonobacterales</taxon>
        <taxon>Dictyobacteraceae</taxon>
        <taxon>Dictyobacter</taxon>
    </lineage>
</organism>